<organism evidence="3 4">
    <name type="scientific">Nematocida parisii (strain ERTm3)</name>
    <name type="common">Nematode killer fungus</name>
    <dbReference type="NCBI Taxonomy" id="935791"/>
    <lineage>
        <taxon>Eukaryota</taxon>
        <taxon>Fungi</taxon>
        <taxon>Fungi incertae sedis</taxon>
        <taxon>Microsporidia</taxon>
        <taxon>Nematocida</taxon>
    </lineage>
</organism>
<dbReference type="EMBL" id="GL870878">
    <property type="protein sequence ID" value="EIJ88396.1"/>
    <property type="molecule type" value="Genomic_DNA"/>
</dbReference>
<comment type="similarity">
    <text evidence="1 2">Belongs to the YPI1 family.</text>
</comment>
<dbReference type="GO" id="GO:0005634">
    <property type="term" value="C:nucleus"/>
    <property type="evidence" value="ECO:0007669"/>
    <property type="project" value="UniProtKB-SubCell"/>
</dbReference>
<dbReference type="OMA" id="ICCIYHA"/>
<dbReference type="OrthoDB" id="307488at2759"/>
<keyword evidence="4" id="KW-1185">Reference proteome</keyword>
<gene>
    <name evidence="3" type="ORF">NEQG_01086</name>
</gene>
<evidence type="ECO:0000256" key="2">
    <source>
        <dbReference type="RuleBase" id="RU367162"/>
    </source>
</evidence>
<dbReference type="STRING" id="935791.I3EGP9"/>
<dbReference type="GO" id="GO:0008157">
    <property type="term" value="F:protein phosphatase 1 binding"/>
    <property type="evidence" value="ECO:0007669"/>
    <property type="project" value="TreeGrafter"/>
</dbReference>
<accession>I3EGP9</accession>
<dbReference type="Pfam" id="PF07491">
    <property type="entry name" value="PPI_Ypi1"/>
    <property type="match status" value="1"/>
</dbReference>
<dbReference type="Proteomes" id="UP000002872">
    <property type="component" value="Unassembled WGS sequence"/>
</dbReference>
<dbReference type="HOGENOM" id="CLU_208053_0_0_1"/>
<keyword evidence="2" id="KW-0539">Nucleus</keyword>
<evidence type="ECO:0000313" key="4">
    <source>
        <dbReference type="Proteomes" id="UP000002872"/>
    </source>
</evidence>
<dbReference type="GO" id="GO:0004865">
    <property type="term" value="F:protein serine/threonine phosphatase inhibitor activity"/>
    <property type="evidence" value="ECO:0007669"/>
    <property type="project" value="UniProtKB-UniRule"/>
</dbReference>
<dbReference type="AlphaFoldDB" id="I3EGP9"/>
<evidence type="ECO:0000256" key="1">
    <source>
        <dbReference type="ARBA" id="ARBA00005605"/>
    </source>
</evidence>
<sequence length="61" mass="7059">MLVPENSTTTELTLTLRLRGGPPRKRVTFTRNTVDNEHLNRKKSKICCIYHAQNECNNEES</sequence>
<dbReference type="PANTHER" id="PTHR20835:SF0">
    <property type="entry name" value="E3 UBIQUITIN-PROTEIN LIGASE PPP1R11"/>
    <property type="match status" value="1"/>
</dbReference>
<dbReference type="PANTHER" id="PTHR20835">
    <property type="entry name" value="E3 UBIQUITIN-PROTEIN LIGASE PPP1R11-RELATED"/>
    <property type="match status" value="1"/>
</dbReference>
<comment type="subcellular location">
    <subcellularLocation>
        <location evidence="2">Nucleus</location>
    </subcellularLocation>
</comment>
<reference evidence="3" key="1">
    <citation type="submission" date="2011-01" db="EMBL/GenBank/DDBJ databases">
        <title>The Genome Sequence of Nematocida parisii strain ERTm3.</title>
        <authorList>
            <consortium name="The Broad Institute Genome Sequencing Platform"/>
            <consortium name="The Broad Institute Genome Sequencing Center for Infectious Disease"/>
            <person name="Cuomo C."/>
            <person name="Troemel E."/>
            <person name="Young S.K."/>
            <person name="Zeng Q."/>
            <person name="Gargeya S."/>
            <person name="Fitzgerald M."/>
            <person name="Haas B."/>
            <person name="Abouelleil A."/>
            <person name="Alvarado L."/>
            <person name="Arachchi H.M."/>
            <person name="Berlin A."/>
            <person name="Chapman S.B."/>
            <person name="Gearin G."/>
            <person name="Goldberg J."/>
            <person name="Griggs A."/>
            <person name="Gujja S."/>
            <person name="Hansen M."/>
            <person name="Heiman D."/>
            <person name="Howarth C."/>
            <person name="Larimer J."/>
            <person name="Lui A."/>
            <person name="MacDonald P.J.P."/>
            <person name="McCowen C."/>
            <person name="Montmayeur A."/>
            <person name="Murphy C."/>
            <person name="Neiman D."/>
            <person name="Pearson M."/>
            <person name="Priest M."/>
            <person name="Roberts A."/>
            <person name="Saif S."/>
            <person name="Shea T."/>
            <person name="Sisk P."/>
            <person name="Stolte C."/>
            <person name="Sykes S."/>
            <person name="Wortman J."/>
            <person name="Nusbaum C."/>
            <person name="Birren B."/>
        </authorList>
    </citation>
    <scope>NUCLEOTIDE SEQUENCE</scope>
    <source>
        <strain evidence="3">ERTm3</strain>
    </source>
</reference>
<dbReference type="InterPro" id="IPR011107">
    <property type="entry name" value="PPI_Ypi1"/>
</dbReference>
<comment type="function">
    <text evidence="2">Regulator of type 1 phosphatases which maintains protein phosphatase activity under strict control.</text>
</comment>
<dbReference type="InParanoid" id="I3EGP9"/>
<proteinExistence type="inferred from homology"/>
<protein>
    <recommendedName>
        <fullName evidence="2">Type 1 phosphatases regulator</fullName>
    </recommendedName>
</protein>
<name>I3EGP9_NEMP3</name>
<dbReference type="VEuPathDB" id="MicrosporidiaDB:NEQG_01086"/>
<evidence type="ECO:0000313" key="3">
    <source>
        <dbReference type="EMBL" id="EIJ88396.1"/>
    </source>
</evidence>